<dbReference type="PANTHER" id="PTHR13237">
    <property type="entry name" value="SOMETHING ABOUT SILENCING PROTEIN 10-RELATED"/>
    <property type="match status" value="1"/>
</dbReference>
<feature type="region of interest" description="Disordered" evidence="5">
    <location>
        <begin position="1"/>
        <end position="104"/>
    </location>
</feature>
<feature type="region of interest" description="Disordered" evidence="5">
    <location>
        <begin position="472"/>
        <end position="506"/>
    </location>
</feature>
<evidence type="ECO:0000256" key="2">
    <source>
        <dbReference type="ARBA" id="ARBA00010979"/>
    </source>
</evidence>
<evidence type="ECO:0000256" key="1">
    <source>
        <dbReference type="ARBA" id="ARBA00004123"/>
    </source>
</evidence>
<comment type="similarity">
    <text evidence="2">Belongs to the SAS10 family.</text>
</comment>
<dbReference type="InterPro" id="IPR007146">
    <property type="entry name" value="Sas10/Utp3/C1D"/>
</dbReference>
<dbReference type="Pfam" id="PF09368">
    <property type="entry name" value="Sas10"/>
    <property type="match status" value="1"/>
</dbReference>
<dbReference type="GO" id="GO:0032040">
    <property type="term" value="C:small-subunit processome"/>
    <property type="evidence" value="ECO:0007669"/>
    <property type="project" value="TreeGrafter"/>
</dbReference>
<keyword evidence="3" id="KW-0597">Phosphoprotein</keyword>
<comment type="subcellular location">
    <subcellularLocation>
        <location evidence="1">Nucleus</location>
    </subcellularLocation>
</comment>
<feature type="compositionally biased region" description="Acidic residues" evidence="5">
    <location>
        <begin position="26"/>
        <end position="36"/>
    </location>
</feature>
<evidence type="ECO:0000256" key="3">
    <source>
        <dbReference type="ARBA" id="ARBA00022553"/>
    </source>
</evidence>
<dbReference type="Pfam" id="PF04000">
    <property type="entry name" value="Sas10_Utp3"/>
    <property type="match status" value="1"/>
</dbReference>
<reference evidence="7" key="1">
    <citation type="journal article" date="2014" name="Nucleic Acids Res.">
        <title>The evolutionary dynamics of variant antigen genes in Babesia reveal a history of genomic innovation underlying host-parasite interaction.</title>
        <authorList>
            <person name="Jackson A.P."/>
            <person name="Otto T.D."/>
            <person name="Darby A."/>
            <person name="Ramaprasad A."/>
            <person name="Xia D."/>
            <person name="Echaide I.E."/>
            <person name="Farber M."/>
            <person name="Gahlot S."/>
            <person name="Gamble J."/>
            <person name="Gupta D."/>
            <person name="Gupta Y."/>
            <person name="Jackson L."/>
            <person name="Malandrin L."/>
            <person name="Malas T.B."/>
            <person name="Moussa E."/>
            <person name="Nair M."/>
            <person name="Reid A.J."/>
            <person name="Sanders M."/>
            <person name="Sharma J."/>
            <person name="Tracey A."/>
            <person name="Quail M.A."/>
            <person name="Weir W."/>
            <person name="Wastling J.M."/>
            <person name="Hall N."/>
            <person name="Willadsen P."/>
            <person name="Lingelbach K."/>
            <person name="Shiels B."/>
            <person name="Tait A."/>
            <person name="Berriman M."/>
            <person name="Allred D.R."/>
            <person name="Pain A."/>
        </authorList>
    </citation>
    <scope>NUCLEOTIDE SEQUENCE</scope>
    <source>
        <strain evidence="7">1802A</strain>
    </source>
</reference>
<dbReference type="EMBL" id="JAHBMH010000044">
    <property type="protein sequence ID" value="KAK1936381.1"/>
    <property type="molecule type" value="Genomic_DNA"/>
</dbReference>
<gene>
    <name evidence="7" type="ORF">X943_003079</name>
</gene>
<dbReference type="AlphaFoldDB" id="A0AAD9LHD5"/>
<feature type="compositionally biased region" description="Basic residues" evidence="5">
    <location>
        <begin position="1"/>
        <end position="14"/>
    </location>
</feature>
<accession>A0AAD9LHD5</accession>
<feature type="region of interest" description="Disordered" evidence="5">
    <location>
        <begin position="575"/>
        <end position="610"/>
    </location>
</feature>
<evidence type="ECO:0000259" key="6">
    <source>
        <dbReference type="Pfam" id="PF09368"/>
    </source>
</evidence>
<sequence>MARNSAKKASSKRFKGSESFIPLENVPEDDDSDTAEFEAMGLPRVASEDGSNDDVLDEDIDEEIDDEDSDDSDEDGDEESSKGPAWGKRIQNYYDEGSEEYSDVEDVNDRIAEAGRIARELYDDVEDEDAEVDELEDDISEGDDNSTALDSLLEDLSNSLRNQNAKMGLPPDFVGFSDTEKLSYLENEHPEFLSLLKEFKDKSVLVNEQILKIIGDKEIFKMCTKDGMEYLELRNELMLMYVTYLSYYLLLKAHGISVENHPVINRLLEIRIMLDKARPIEARLQFEINKLIDEKESMDETKVLRPRLHLMDVDEKEQGGLYRPQAHLPLVETDSYARHQKKLMRKERIVSGRKILDEMHEEEENSDTGFDQIGRSKAAKMMKALIEREKYEMDNMKRLPMSKLAKKELRQFNKKQLHKQGGVMLDDLSGFASDVLDVSTTKRGSIHTGLNAAAQTLRQDILEAERLRMSDASFKPISTKRQDRQNTRPTASPLPRSKKSEFDDEFAQMKKRQIEMKANLVEEKEASSKRKLDRTVVDGKRVASADIIRNKGLTRKRKKTAGHARVSNRMKFEKKQTVFKSKSGGVRSETPGYSGESTGIHGKKKTSVTF</sequence>
<dbReference type="GO" id="GO:0000462">
    <property type="term" value="P:maturation of SSU-rRNA from tricistronic rRNA transcript (SSU-rRNA, 5.8S rRNA, LSU-rRNA)"/>
    <property type="evidence" value="ECO:0007669"/>
    <property type="project" value="TreeGrafter"/>
</dbReference>
<feature type="domain" description="Sas10 C-terminal" evidence="6">
    <location>
        <begin position="538"/>
        <end position="608"/>
    </location>
</feature>
<keyword evidence="4" id="KW-0539">Nucleus</keyword>
<proteinExistence type="inferred from homology"/>
<evidence type="ECO:0000256" key="5">
    <source>
        <dbReference type="SAM" id="MobiDB-lite"/>
    </source>
</evidence>
<feature type="compositionally biased region" description="Acidic residues" evidence="5">
    <location>
        <begin position="50"/>
        <end position="78"/>
    </location>
</feature>
<protein>
    <recommendedName>
        <fullName evidence="6">Sas10 C-terminal domain-containing protein</fullName>
    </recommendedName>
</protein>
<dbReference type="Proteomes" id="UP001195914">
    <property type="component" value="Unassembled WGS sequence"/>
</dbReference>
<keyword evidence="8" id="KW-1185">Reference proteome</keyword>
<evidence type="ECO:0000313" key="8">
    <source>
        <dbReference type="Proteomes" id="UP001195914"/>
    </source>
</evidence>
<feature type="compositionally biased region" description="Basic residues" evidence="5">
    <location>
        <begin position="601"/>
        <end position="610"/>
    </location>
</feature>
<dbReference type="InterPro" id="IPR018972">
    <property type="entry name" value="Sas10_C_dom"/>
</dbReference>
<organism evidence="7 8">
    <name type="scientific">Babesia divergens</name>
    <dbReference type="NCBI Taxonomy" id="32595"/>
    <lineage>
        <taxon>Eukaryota</taxon>
        <taxon>Sar</taxon>
        <taxon>Alveolata</taxon>
        <taxon>Apicomplexa</taxon>
        <taxon>Aconoidasida</taxon>
        <taxon>Piroplasmida</taxon>
        <taxon>Babesiidae</taxon>
        <taxon>Babesia</taxon>
    </lineage>
</organism>
<evidence type="ECO:0000256" key="4">
    <source>
        <dbReference type="ARBA" id="ARBA00023242"/>
    </source>
</evidence>
<name>A0AAD9LHD5_BABDI</name>
<comment type="caution">
    <text evidence="7">The sequence shown here is derived from an EMBL/GenBank/DDBJ whole genome shotgun (WGS) entry which is preliminary data.</text>
</comment>
<feature type="region of interest" description="Disordered" evidence="5">
    <location>
        <begin position="125"/>
        <end position="144"/>
    </location>
</feature>
<reference evidence="7" key="2">
    <citation type="submission" date="2021-05" db="EMBL/GenBank/DDBJ databases">
        <authorList>
            <person name="Pain A."/>
        </authorList>
    </citation>
    <scope>NUCLEOTIDE SEQUENCE</scope>
    <source>
        <strain evidence="7">1802A</strain>
    </source>
</reference>
<evidence type="ECO:0000313" key="7">
    <source>
        <dbReference type="EMBL" id="KAK1936381.1"/>
    </source>
</evidence>
<dbReference type="PANTHER" id="PTHR13237:SF8">
    <property type="entry name" value="SOMETHING ABOUT SILENCING PROTEIN 10"/>
    <property type="match status" value="1"/>
</dbReference>